<dbReference type="AlphaFoldDB" id="A0A8H7CUM3"/>
<dbReference type="Proteomes" id="UP000620124">
    <property type="component" value="Unassembled WGS sequence"/>
</dbReference>
<dbReference type="Gene3D" id="3.60.130.30">
    <property type="match status" value="1"/>
</dbReference>
<reference evidence="2" key="1">
    <citation type="submission" date="2020-05" db="EMBL/GenBank/DDBJ databases">
        <title>Mycena genomes resolve the evolution of fungal bioluminescence.</title>
        <authorList>
            <person name="Tsai I.J."/>
        </authorList>
    </citation>
    <scope>NUCLEOTIDE SEQUENCE</scope>
    <source>
        <strain evidence="2">CCC161011</strain>
    </source>
</reference>
<evidence type="ECO:0000256" key="1">
    <source>
        <dbReference type="SAM" id="MobiDB-lite"/>
    </source>
</evidence>
<organism evidence="2 3">
    <name type="scientific">Mycena venus</name>
    <dbReference type="NCBI Taxonomy" id="2733690"/>
    <lineage>
        <taxon>Eukaryota</taxon>
        <taxon>Fungi</taxon>
        <taxon>Dikarya</taxon>
        <taxon>Basidiomycota</taxon>
        <taxon>Agaricomycotina</taxon>
        <taxon>Agaricomycetes</taxon>
        <taxon>Agaricomycetidae</taxon>
        <taxon>Agaricales</taxon>
        <taxon>Marasmiineae</taxon>
        <taxon>Mycenaceae</taxon>
        <taxon>Mycena</taxon>
    </lineage>
</organism>
<feature type="compositionally biased region" description="Basic residues" evidence="1">
    <location>
        <begin position="94"/>
        <end position="103"/>
    </location>
</feature>
<name>A0A8H7CUM3_9AGAR</name>
<dbReference type="OrthoDB" id="3020801at2759"/>
<evidence type="ECO:0000313" key="3">
    <source>
        <dbReference type="Proteomes" id="UP000620124"/>
    </source>
</evidence>
<keyword evidence="3" id="KW-1185">Reference proteome</keyword>
<comment type="caution">
    <text evidence="2">The sequence shown here is derived from an EMBL/GenBank/DDBJ whole genome shotgun (WGS) entry which is preliminary data.</text>
</comment>
<feature type="compositionally biased region" description="Acidic residues" evidence="1">
    <location>
        <begin position="47"/>
        <end position="65"/>
    </location>
</feature>
<protein>
    <submittedName>
        <fullName evidence="2">Uncharacterized protein</fullName>
    </submittedName>
</protein>
<sequence>MSWFPQERKTRHGTVFASFWSPIFDVAPLVREAVAVESDEQEDIEVLMEDLDEPPPDDSWLDERDEPLPPPLAPNHPRMDEVVTSGARPMSYAHVKRREKRKQAKEQPGGQRPRPATLREHIRAERAIPTALDATELPAAHGAYAAKVEQDTWGSKKRRTLPELIGLGFRLISWDGFTSIPIVDVHGRIITVLVGQPSDPTYARSATRAFELLEMERTNAHFTSSMAKHRRGGFVALNVGLSYCKGQTVPCRLNNGEHTALLGRLLADKDISRMATFASSSFALWAPKLHAYYDDYDRRLRQRLPHLARNWERSVFSQAAFNFGPSVWTFKHRDILNVAFGMCAVQALGDFNSRTGGHLILWELKLVIEFPPGALILLPSATITHSNIPVGPGEHRASFTQYTGGGLFRYVDNGFRTERELAEQDPEEYVRVCEQKAGRWEMGLRLLSTVDELLESNA</sequence>
<accession>A0A8H7CUM3</accession>
<dbReference type="EMBL" id="JACAZI010000011">
    <property type="protein sequence ID" value="KAF7348837.1"/>
    <property type="molecule type" value="Genomic_DNA"/>
</dbReference>
<proteinExistence type="predicted"/>
<evidence type="ECO:0000313" key="2">
    <source>
        <dbReference type="EMBL" id="KAF7348837.1"/>
    </source>
</evidence>
<feature type="region of interest" description="Disordered" evidence="1">
    <location>
        <begin position="47"/>
        <end position="117"/>
    </location>
</feature>
<gene>
    <name evidence="2" type="ORF">MVEN_01403700</name>
</gene>